<organism evidence="2 3">
    <name type="scientific">Mycena chlorophos</name>
    <name type="common">Agaric fungus</name>
    <name type="synonym">Agaricus chlorophos</name>
    <dbReference type="NCBI Taxonomy" id="658473"/>
    <lineage>
        <taxon>Eukaryota</taxon>
        <taxon>Fungi</taxon>
        <taxon>Dikarya</taxon>
        <taxon>Basidiomycota</taxon>
        <taxon>Agaricomycotina</taxon>
        <taxon>Agaricomycetes</taxon>
        <taxon>Agaricomycetidae</taxon>
        <taxon>Agaricales</taxon>
        <taxon>Marasmiineae</taxon>
        <taxon>Mycenaceae</taxon>
        <taxon>Mycena</taxon>
    </lineage>
</organism>
<evidence type="ECO:0000313" key="3">
    <source>
        <dbReference type="Proteomes" id="UP000815677"/>
    </source>
</evidence>
<sequence>MTLRLLPSQFQGGQHMLQHGEQKNAFCPAKTSNLNFSTTVIAAYTGVEHTIAPISSAFLQVGVRYPARAQCASSCASRDGWAGAARGAPEDSGVLEGRP</sequence>
<proteinExistence type="predicted"/>
<keyword evidence="3" id="KW-1185">Reference proteome</keyword>
<protein>
    <submittedName>
        <fullName evidence="2">Uncharacterized protein</fullName>
    </submittedName>
</protein>
<evidence type="ECO:0000256" key="1">
    <source>
        <dbReference type="SAM" id="MobiDB-lite"/>
    </source>
</evidence>
<gene>
    <name evidence="2" type="ORF">MCHLO_03213</name>
</gene>
<dbReference type="Proteomes" id="UP000815677">
    <property type="component" value="Unassembled WGS sequence"/>
</dbReference>
<dbReference type="EMBL" id="DF841649">
    <property type="protein sequence ID" value="GAT45648.1"/>
    <property type="molecule type" value="Genomic_DNA"/>
</dbReference>
<name>A0ABQ0L3K4_MYCCL</name>
<feature type="region of interest" description="Disordered" evidence="1">
    <location>
        <begin position="78"/>
        <end position="99"/>
    </location>
</feature>
<reference evidence="2" key="1">
    <citation type="submission" date="2014-09" db="EMBL/GenBank/DDBJ databases">
        <title>Genome sequence of the luminous mushroom Mycena chlorophos for searching fungal bioluminescence genes.</title>
        <authorList>
            <person name="Tanaka Y."/>
            <person name="Kasuga D."/>
            <person name="Oba Y."/>
            <person name="Hase S."/>
            <person name="Sato K."/>
            <person name="Oba Y."/>
            <person name="Sakakibara Y."/>
        </authorList>
    </citation>
    <scope>NUCLEOTIDE SEQUENCE</scope>
</reference>
<accession>A0ABQ0L3K4</accession>
<evidence type="ECO:0000313" key="2">
    <source>
        <dbReference type="EMBL" id="GAT45648.1"/>
    </source>
</evidence>